<evidence type="ECO:0000313" key="1">
    <source>
        <dbReference type="EMBL" id="GGK05245.1"/>
    </source>
</evidence>
<protein>
    <recommendedName>
        <fullName evidence="3">Tetraprenyl-beta-curcumene synthase</fullName>
    </recommendedName>
</protein>
<dbReference type="SUPFAM" id="SSF48576">
    <property type="entry name" value="Terpenoid synthases"/>
    <property type="match status" value="1"/>
</dbReference>
<gene>
    <name evidence="1" type="ORF">GCM10007043_19050</name>
</gene>
<reference evidence="1" key="1">
    <citation type="journal article" date="2014" name="Int. J. Syst. Evol. Microbiol.">
        <title>Complete genome sequence of Corynebacterium casei LMG S-19264T (=DSM 44701T), isolated from a smear-ripened cheese.</title>
        <authorList>
            <consortium name="US DOE Joint Genome Institute (JGI-PGF)"/>
            <person name="Walter F."/>
            <person name="Albersmeier A."/>
            <person name="Kalinowski J."/>
            <person name="Ruckert C."/>
        </authorList>
    </citation>
    <scope>NUCLEOTIDE SEQUENCE</scope>
    <source>
        <strain evidence="1">JCM 14719</strain>
    </source>
</reference>
<name>A0A8J3B9G5_9BACI</name>
<keyword evidence="2" id="KW-1185">Reference proteome</keyword>
<dbReference type="EMBL" id="BMOF01000044">
    <property type="protein sequence ID" value="GGK05245.1"/>
    <property type="molecule type" value="Genomic_DNA"/>
</dbReference>
<comment type="caution">
    <text evidence="1">The sequence shown here is derived from an EMBL/GenBank/DDBJ whole genome shotgun (WGS) entry which is preliminary data.</text>
</comment>
<evidence type="ECO:0000313" key="2">
    <source>
        <dbReference type="Proteomes" id="UP000637720"/>
    </source>
</evidence>
<organism evidence="1 2">
    <name type="scientific">Calditerricola satsumensis</name>
    <dbReference type="NCBI Taxonomy" id="373054"/>
    <lineage>
        <taxon>Bacteria</taxon>
        <taxon>Bacillati</taxon>
        <taxon>Bacillota</taxon>
        <taxon>Bacilli</taxon>
        <taxon>Bacillales</taxon>
        <taxon>Bacillaceae</taxon>
        <taxon>Calditerricola</taxon>
    </lineage>
</organism>
<accession>A0A8J3B9G5</accession>
<evidence type="ECO:0008006" key="3">
    <source>
        <dbReference type="Google" id="ProtNLM"/>
    </source>
</evidence>
<dbReference type="InterPro" id="IPR019712">
    <property type="entry name" value="YtpB-like"/>
</dbReference>
<sequence length="357" mass="40244">MTSGFAGGPVRLMIRVYRDVLPGVHRELSGWRRMAEAIPDPELRRQALASMTAKRFHCEGGAVYAAAAPTPDARRGLIRLIVALQTISDYLDNLCDRSTSLDPADFRQLHQAMLDAVVPGGSVGDYYACRREREDGGYLPALVRACQEEVAHLPGYGAVADEVRRLVALYADLQVHKHVAWSEREARLLAWWEDYRSAHPELRWNEFAAATGSTLGMFALFLAATDPRVDGEAARRIVRTYFPWVCALHILLDYLIDQEEDRRGGDLNFVAYYRDAEEAAERLAFFARRAREAVRELPGSRFHRLIVDGLLGLYLSDGKVRRQRAVRAVSRRLLTASPLSTRFFYVNSVLIRALSPL</sequence>
<dbReference type="InterPro" id="IPR008949">
    <property type="entry name" value="Isoprenoid_synthase_dom_sf"/>
</dbReference>
<dbReference type="Pfam" id="PF10776">
    <property type="entry name" value="DUF2600"/>
    <property type="match status" value="1"/>
</dbReference>
<dbReference type="AlphaFoldDB" id="A0A8J3B9G5"/>
<dbReference type="Proteomes" id="UP000637720">
    <property type="component" value="Unassembled WGS sequence"/>
</dbReference>
<reference evidence="1" key="2">
    <citation type="submission" date="2020-09" db="EMBL/GenBank/DDBJ databases">
        <authorList>
            <person name="Sun Q."/>
            <person name="Ohkuma M."/>
        </authorList>
    </citation>
    <scope>NUCLEOTIDE SEQUENCE</scope>
    <source>
        <strain evidence="1">JCM 14719</strain>
    </source>
</reference>
<proteinExistence type="predicted"/>